<keyword evidence="1" id="KW-0472">Membrane</keyword>
<keyword evidence="1" id="KW-1133">Transmembrane helix</keyword>
<proteinExistence type="predicted"/>
<keyword evidence="1" id="KW-0812">Transmembrane</keyword>
<dbReference type="EMBL" id="CBWP010000062">
    <property type="protein sequence ID" value="CDL39808.1"/>
    <property type="molecule type" value="Genomic_DNA"/>
</dbReference>
<evidence type="ECO:0000313" key="3">
    <source>
        <dbReference type="Proteomes" id="UP000019194"/>
    </source>
</evidence>
<organism evidence="2 3">
    <name type="scientific">Citrobacter freundii</name>
    <dbReference type="NCBI Taxonomy" id="546"/>
    <lineage>
        <taxon>Bacteria</taxon>
        <taxon>Pseudomonadati</taxon>
        <taxon>Pseudomonadota</taxon>
        <taxon>Gammaproteobacteria</taxon>
        <taxon>Enterobacterales</taxon>
        <taxon>Enterobacteriaceae</taxon>
        <taxon>Citrobacter</taxon>
        <taxon>Citrobacter freundii complex</taxon>
    </lineage>
</organism>
<sequence length="140" mass="14623">MEPVELISDSCSFFAVSSGFFIFPPIAPVIVSPSLAIFLTALRQNSYATHQRSSTARSVTHSNPCPHNSFVVSSHMTAAIGRPSSSENQSGGATPLIGVNTGSSLFRARLPGFPASSLRAVGLGRRPERPAVPAISDTPG</sequence>
<feature type="transmembrane region" description="Helical" evidence="1">
    <location>
        <begin position="20"/>
        <end position="42"/>
    </location>
</feature>
<reference evidence="2 3" key="1">
    <citation type="submission" date="2013-10" db="EMBL/GenBank/DDBJ databases">
        <title>Antibiotic resistance diversity of beta-lactamase producers in the General Hospital Vienna.</title>
        <authorList>
            <person name="Barisic I."/>
            <person name="Mitteregger D."/>
            <person name="Hirschl A.M."/>
            <person name="Noehammer C."/>
            <person name="Wiesinger-Mayr H."/>
        </authorList>
    </citation>
    <scope>NUCLEOTIDE SEQUENCE [LARGE SCALE GENOMIC DNA]</scope>
    <source>
        <strain evidence="2 3">ISC11</strain>
    </source>
</reference>
<protein>
    <submittedName>
        <fullName evidence="2">Uncharacterized protein</fullName>
    </submittedName>
</protein>
<evidence type="ECO:0000256" key="1">
    <source>
        <dbReference type="SAM" id="Phobius"/>
    </source>
</evidence>
<dbReference type="Proteomes" id="UP000019194">
    <property type="component" value="Unassembled WGS sequence"/>
</dbReference>
<comment type="caution">
    <text evidence="2">The sequence shown here is derived from an EMBL/GenBank/DDBJ whole genome shotgun (WGS) entry which is preliminary data.</text>
</comment>
<dbReference type="AlphaFoldDB" id="A0A7G2ISA6"/>
<name>A0A7G2ISA6_CITFR</name>
<accession>A0A7G2ISA6</accession>
<evidence type="ECO:0000313" key="2">
    <source>
        <dbReference type="EMBL" id="CDL39808.1"/>
    </source>
</evidence>